<dbReference type="Gene3D" id="3.40.190.10">
    <property type="entry name" value="Periplasmic binding protein-like II"/>
    <property type="match status" value="1"/>
</dbReference>
<evidence type="ECO:0000256" key="2">
    <source>
        <dbReference type="ARBA" id="ARBA00022448"/>
    </source>
</evidence>
<keyword evidence="4" id="KW-0472">Membrane</keyword>
<dbReference type="Pfam" id="PF01547">
    <property type="entry name" value="SBP_bac_1"/>
    <property type="match status" value="1"/>
</dbReference>
<dbReference type="KEGG" id="tuz:TUZN_0194"/>
<evidence type="ECO:0000256" key="1">
    <source>
        <dbReference type="ARBA" id="ARBA00008520"/>
    </source>
</evidence>
<dbReference type="GeneID" id="10359743"/>
<accession>F2L1V3</accession>
<dbReference type="InterPro" id="IPR006059">
    <property type="entry name" value="SBP"/>
</dbReference>
<dbReference type="RefSeq" id="WP_013679030.1">
    <property type="nucleotide sequence ID" value="NC_015315.1"/>
</dbReference>
<comment type="similarity">
    <text evidence="1">Belongs to the bacterial solute-binding protein 1 family.</text>
</comment>
<dbReference type="EMBL" id="CP002590">
    <property type="protein sequence ID" value="AEA11694.1"/>
    <property type="molecule type" value="Genomic_DNA"/>
</dbReference>
<evidence type="ECO:0000313" key="5">
    <source>
        <dbReference type="EMBL" id="AEA11694.1"/>
    </source>
</evidence>
<reference evidence="5 6" key="1">
    <citation type="journal article" date="2011" name="J. Bacteriol.">
        <title>Complete genome sequence of the thermoacidophilic crenarchaeon Thermoproteus uzoniensis 768-20.</title>
        <authorList>
            <person name="Mardanov A.V."/>
            <person name="Gumerov V.M."/>
            <person name="Beletsky A.V."/>
            <person name="Prokofeva M.I."/>
            <person name="Bonch-Osmolovskaya E.A."/>
            <person name="Ravin N.V."/>
            <person name="Skryabin K.G."/>
        </authorList>
    </citation>
    <scope>NUCLEOTIDE SEQUENCE [LARGE SCALE GENOMIC DNA]</scope>
    <source>
        <strain evidence="5 6">768-20</strain>
    </source>
</reference>
<evidence type="ECO:0000313" key="6">
    <source>
        <dbReference type="Proteomes" id="UP000008138"/>
    </source>
</evidence>
<feature type="region of interest" description="Disordered" evidence="3">
    <location>
        <begin position="34"/>
        <end position="55"/>
    </location>
</feature>
<keyword evidence="4" id="KW-0812">Transmembrane</keyword>
<dbReference type="HOGENOM" id="CLU_590033_0_0_2"/>
<proteinExistence type="inferred from homology"/>
<dbReference type="PANTHER" id="PTHR43649">
    <property type="entry name" value="ARABINOSE-BINDING PROTEIN-RELATED"/>
    <property type="match status" value="1"/>
</dbReference>
<dbReference type="InterPro" id="IPR050490">
    <property type="entry name" value="Bact_solute-bd_prot1"/>
</dbReference>
<keyword evidence="2" id="KW-0813">Transport</keyword>
<keyword evidence="4" id="KW-1133">Transmembrane helix</keyword>
<feature type="transmembrane region" description="Helical" evidence="4">
    <location>
        <begin position="9"/>
        <end position="29"/>
    </location>
</feature>
<sequence>MLRGISRGAAIAIVVVLVIAIAAALLYVLSSQQKAPPTPTTAPTTSAATSSATTSTSTATTTQNVTLYVVAYKDITADYIQFAGELFSKLHPNVKVVVITYPFSQYLTNELTALQAHSSKYDLVEFTSTSSLRFVPYVVPLNPYIGTLFNMSDLIEPQVDFGGVYYNTTNGQTVYIGVPFETDLFTLAYRCSLFNNQTLAQEFYDEYHEELNPATWQNWTVVLHVDQFFVGHHITKYGVIIADDPSHDIIDAYPAVFGWWYMNSPDLNKGRLGGLPTFNIMFYGAPAPNCPYPLPDFNTTEGIEALRVYKELVSYEPPPNETPVSYNNDPQLYAQYAPAVIFFTSQLSYLPPAVYNDTCLGWLPGGYAETGTTFLAVNKYSEHVDLALQFLAFLVSPQVQVYEFLRFRHFPISKEAYLMLLSNQTLSAHDKELLQAVYTAAQKAWANPPNIPPTAQVLIPTFNQAVYQYLMGQIDAKTAMDTAAASWINALRQTYGACG</sequence>
<evidence type="ECO:0000256" key="3">
    <source>
        <dbReference type="SAM" id="MobiDB-lite"/>
    </source>
</evidence>
<dbReference type="eggNOG" id="arCOG00156">
    <property type="taxonomic scope" value="Archaea"/>
</dbReference>
<organism evidence="5 6">
    <name type="scientific">Thermoproteus uzoniensis (strain 768-20)</name>
    <dbReference type="NCBI Taxonomy" id="999630"/>
    <lineage>
        <taxon>Archaea</taxon>
        <taxon>Thermoproteota</taxon>
        <taxon>Thermoprotei</taxon>
        <taxon>Thermoproteales</taxon>
        <taxon>Thermoproteaceae</taxon>
        <taxon>Thermoproteus</taxon>
    </lineage>
</organism>
<gene>
    <name evidence="5" type="ordered locus">TUZN_0194</name>
</gene>
<protein>
    <submittedName>
        <fullName evidence="5">Extracellular solute-binding protein, family 1</fullName>
    </submittedName>
</protein>
<dbReference type="OrthoDB" id="18034at2157"/>
<dbReference type="STRING" id="999630.TUZN_0194"/>
<name>F2L1V3_THEU7</name>
<dbReference type="Proteomes" id="UP000008138">
    <property type="component" value="Chromosome"/>
</dbReference>
<evidence type="ECO:0000256" key="4">
    <source>
        <dbReference type="SAM" id="Phobius"/>
    </source>
</evidence>
<feature type="compositionally biased region" description="Low complexity" evidence="3">
    <location>
        <begin position="41"/>
        <end position="55"/>
    </location>
</feature>
<reference key="2">
    <citation type="submission" date="2011-03" db="EMBL/GenBank/DDBJ databases">
        <title>Complete genome sequence of the thermoacidophilic crenarchaeon Thermoproteus uzoniensis 768-20.</title>
        <authorList>
            <person name="Mardanov A.V."/>
            <person name="Gumerov V.M."/>
            <person name="Beletsky A.V."/>
            <person name="Prokofeva M.I."/>
            <person name="Bonch-Osmolovskaya E.A."/>
            <person name="Ravin N.V."/>
            <person name="Skryabin K.G."/>
        </authorList>
    </citation>
    <scope>NUCLEOTIDE SEQUENCE</scope>
    <source>
        <strain>768-20</strain>
    </source>
</reference>
<dbReference type="AlphaFoldDB" id="F2L1V3"/>
<dbReference type="PANTHER" id="PTHR43649:SF29">
    <property type="entry name" value="OSMOPROTECTIVE COMPOUNDS-BINDING PROTEIN GGTB"/>
    <property type="match status" value="1"/>
</dbReference>
<dbReference type="SUPFAM" id="SSF53850">
    <property type="entry name" value="Periplasmic binding protein-like II"/>
    <property type="match status" value="1"/>
</dbReference>
<keyword evidence="6" id="KW-1185">Reference proteome</keyword>